<protein>
    <submittedName>
        <fullName evidence="6">Uncharacterized protein</fullName>
    </submittedName>
</protein>
<organism evidence="6 7">
    <name type="scientific">Taxus chinensis</name>
    <name type="common">Chinese yew</name>
    <name type="synonym">Taxus wallichiana var. chinensis</name>
    <dbReference type="NCBI Taxonomy" id="29808"/>
    <lineage>
        <taxon>Eukaryota</taxon>
        <taxon>Viridiplantae</taxon>
        <taxon>Streptophyta</taxon>
        <taxon>Embryophyta</taxon>
        <taxon>Tracheophyta</taxon>
        <taxon>Spermatophyta</taxon>
        <taxon>Pinopsida</taxon>
        <taxon>Pinidae</taxon>
        <taxon>Conifers II</taxon>
        <taxon>Cupressales</taxon>
        <taxon>Taxaceae</taxon>
        <taxon>Taxus</taxon>
    </lineage>
</organism>
<feature type="non-terminal residue" evidence="6">
    <location>
        <position position="188"/>
    </location>
</feature>
<comment type="similarity">
    <text evidence="5">Belongs to the EXORDIUM family.</text>
</comment>
<keyword evidence="3" id="KW-0964">Secreted</keyword>
<evidence type="ECO:0000256" key="1">
    <source>
        <dbReference type="ARBA" id="ARBA00004271"/>
    </source>
</evidence>
<evidence type="ECO:0000256" key="4">
    <source>
        <dbReference type="ARBA" id="ARBA00022729"/>
    </source>
</evidence>
<dbReference type="GO" id="GO:0048046">
    <property type="term" value="C:apoplast"/>
    <property type="evidence" value="ECO:0007669"/>
    <property type="project" value="UniProtKB-SubCell"/>
</dbReference>
<evidence type="ECO:0000256" key="5">
    <source>
        <dbReference type="ARBA" id="ARBA00023591"/>
    </source>
</evidence>
<sequence length="188" mass="21347">VWTFFQNFDHCGRFFKKIGPSDLVYVKCHMGPVLTGDIIVHVIWYGNWNPNNKRIIKDFLLSISETRSPSPSVSEWWKTVRMYTDQTRKNISKNVVLGSEFIDDYSHGKLLTRLTVQSVIKNVVSVGSNPPSVDHKNGVYLLLMSEDMGVQDFCWAVCGFHYFTFPSIVGSTLPYAWVGNSGKQCADV</sequence>
<dbReference type="EMBL" id="JAHRHJ020000001">
    <property type="protein sequence ID" value="KAH9332069.1"/>
    <property type="molecule type" value="Genomic_DNA"/>
</dbReference>
<dbReference type="AlphaFoldDB" id="A0AA38GZP7"/>
<dbReference type="OMA" id="PSICFVC"/>
<evidence type="ECO:0000313" key="7">
    <source>
        <dbReference type="Proteomes" id="UP000824469"/>
    </source>
</evidence>
<dbReference type="PANTHER" id="PTHR31279">
    <property type="entry name" value="PROTEIN EXORDIUM-LIKE 5"/>
    <property type="match status" value="1"/>
</dbReference>
<dbReference type="Pfam" id="PF04674">
    <property type="entry name" value="Phi_1"/>
    <property type="match status" value="1"/>
</dbReference>
<proteinExistence type="inferred from homology"/>
<dbReference type="InterPro" id="IPR006766">
    <property type="entry name" value="EXORDIUM-like"/>
</dbReference>
<reference evidence="6 7" key="1">
    <citation type="journal article" date="2021" name="Nat. Plants">
        <title>The Taxus genome provides insights into paclitaxel biosynthesis.</title>
        <authorList>
            <person name="Xiong X."/>
            <person name="Gou J."/>
            <person name="Liao Q."/>
            <person name="Li Y."/>
            <person name="Zhou Q."/>
            <person name="Bi G."/>
            <person name="Li C."/>
            <person name="Du R."/>
            <person name="Wang X."/>
            <person name="Sun T."/>
            <person name="Guo L."/>
            <person name="Liang H."/>
            <person name="Lu P."/>
            <person name="Wu Y."/>
            <person name="Zhang Z."/>
            <person name="Ro D.K."/>
            <person name="Shang Y."/>
            <person name="Huang S."/>
            <person name="Yan J."/>
        </authorList>
    </citation>
    <scope>NUCLEOTIDE SEQUENCE [LARGE SCALE GENOMIC DNA]</scope>
    <source>
        <strain evidence="6">Ta-2019</strain>
    </source>
</reference>
<name>A0AA38GZP7_TAXCH</name>
<dbReference type="PANTHER" id="PTHR31279:SF4">
    <property type="entry name" value="PROTEIN EXORDIUM-LIKE 5"/>
    <property type="match status" value="1"/>
</dbReference>
<feature type="non-terminal residue" evidence="6">
    <location>
        <position position="1"/>
    </location>
</feature>
<keyword evidence="4" id="KW-0732">Signal</keyword>
<gene>
    <name evidence="6" type="ORF">KI387_004177</name>
</gene>
<evidence type="ECO:0000256" key="2">
    <source>
        <dbReference type="ARBA" id="ARBA00022523"/>
    </source>
</evidence>
<keyword evidence="7" id="KW-1185">Reference proteome</keyword>
<keyword evidence="2" id="KW-0052">Apoplast</keyword>
<evidence type="ECO:0000313" key="6">
    <source>
        <dbReference type="EMBL" id="KAH9332069.1"/>
    </source>
</evidence>
<dbReference type="Proteomes" id="UP000824469">
    <property type="component" value="Unassembled WGS sequence"/>
</dbReference>
<comment type="caution">
    <text evidence="6">The sequence shown here is derived from an EMBL/GenBank/DDBJ whole genome shotgun (WGS) entry which is preliminary data.</text>
</comment>
<evidence type="ECO:0000256" key="3">
    <source>
        <dbReference type="ARBA" id="ARBA00022525"/>
    </source>
</evidence>
<accession>A0AA38GZP7</accession>
<comment type="subcellular location">
    <subcellularLocation>
        <location evidence="1">Secreted</location>
        <location evidence="1">Extracellular space</location>
        <location evidence="1">Apoplast</location>
    </subcellularLocation>
</comment>